<proteinExistence type="predicted"/>
<dbReference type="EMBL" id="CAUYUJ010014342">
    <property type="protein sequence ID" value="CAK0840015.1"/>
    <property type="molecule type" value="Genomic_DNA"/>
</dbReference>
<organism evidence="2 3">
    <name type="scientific">Prorocentrum cordatum</name>
    <dbReference type="NCBI Taxonomy" id="2364126"/>
    <lineage>
        <taxon>Eukaryota</taxon>
        <taxon>Sar</taxon>
        <taxon>Alveolata</taxon>
        <taxon>Dinophyceae</taxon>
        <taxon>Prorocentrales</taxon>
        <taxon>Prorocentraceae</taxon>
        <taxon>Prorocentrum</taxon>
    </lineage>
</organism>
<comment type="caution">
    <text evidence="2">The sequence shown here is derived from an EMBL/GenBank/DDBJ whole genome shotgun (WGS) entry which is preliminary data.</text>
</comment>
<evidence type="ECO:0000313" key="3">
    <source>
        <dbReference type="Proteomes" id="UP001189429"/>
    </source>
</evidence>
<reference evidence="2" key="1">
    <citation type="submission" date="2023-10" db="EMBL/GenBank/DDBJ databases">
        <authorList>
            <person name="Chen Y."/>
            <person name="Shah S."/>
            <person name="Dougan E. K."/>
            <person name="Thang M."/>
            <person name="Chan C."/>
        </authorList>
    </citation>
    <scope>NUCLEOTIDE SEQUENCE [LARGE SCALE GENOMIC DNA]</scope>
</reference>
<protein>
    <submittedName>
        <fullName evidence="2">Uncharacterized protein</fullName>
    </submittedName>
</protein>
<name>A0ABN9T4X3_9DINO</name>
<feature type="compositionally biased region" description="Acidic residues" evidence="1">
    <location>
        <begin position="154"/>
        <end position="167"/>
    </location>
</feature>
<evidence type="ECO:0000313" key="2">
    <source>
        <dbReference type="EMBL" id="CAK0840015.1"/>
    </source>
</evidence>
<sequence>LTAQQMLNIALADARLYVDPFIMQALVDNIERRVLDGHVALNDVDQRQWEEVKRWCMPCCQAMEVMDSFNTAYGGEYGGMPIPLLAPDGSMYPVPMFLPDEGFVGEQEMYEGFDMSEEYTTDYVHADGDGHDPADIVLDYMCPDAAAKDHVQDGNDDGYDGESEGVDDGASQGTYGTSQCVATVDELKQHDWSPALEYQ</sequence>
<keyword evidence="3" id="KW-1185">Reference proteome</keyword>
<gene>
    <name evidence="2" type="ORF">PCOR1329_LOCUS35556</name>
</gene>
<evidence type="ECO:0000256" key="1">
    <source>
        <dbReference type="SAM" id="MobiDB-lite"/>
    </source>
</evidence>
<dbReference type="Proteomes" id="UP001189429">
    <property type="component" value="Unassembled WGS sequence"/>
</dbReference>
<accession>A0ABN9T4X3</accession>
<feature type="non-terminal residue" evidence="2">
    <location>
        <position position="1"/>
    </location>
</feature>
<feature type="region of interest" description="Disordered" evidence="1">
    <location>
        <begin position="149"/>
        <end position="177"/>
    </location>
</feature>